<dbReference type="EMBL" id="BGPR01005111">
    <property type="protein sequence ID" value="GBN06915.1"/>
    <property type="molecule type" value="Genomic_DNA"/>
</dbReference>
<gene>
    <name evidence="2" type="ORF">AVEN_204681_1</name>
</gene>
<reference evidence="2 3" key="1">
    <citation type="journal article" date="2019" name="Sci. Rep.">
        <title>Orb-weaving spider Araneus ventricosus genome elucidates the spidroin gene catalogue.</title>
        <authorList>
            <person name="Kono N."/>
            <person name="Nakamura H."/>
            <person name="Ohtoshi R."/>
            <person name="Moran D.A.P."/>
            <person name="Shinohara A."/>
            <person name="Yoshida Y."/>
            <person name="Fujiwara M."/>
            <person name="Mori M."/>
            <person name="Tomita M."/>
            <person name="Arakawa K."/>
        </authorList>
    </citation>
    <scope>NUCLEOTIDE SEQUENCE [LARGE SCALE GENOMIC DNA]</scope>
</reference>
<proteinExistence type="predicted"/>
<keyword evidence="3" id="KW-1185">Reference proteome</keyword>
<dbReference type="Proteomes" id="UP000499080">
    <property type="component" value="Unassembled WGS sequence"/>
</dbReference>
<comment type="caution">
    <text evidence="2">The sequence shown here is derived from an EMBL/GenBank/DDBJ whole genome shotgun (WGS) entry which is preliminary data.</text>
</comment>
<accession>A0A4Y2KX99</accession>
<evidence type="ECO:0000313" key="3">
    <source>
        <dbReference type="Proteomes" id="UP000499080"/>
    </source>
</evidence>
<protein>
    <submittedName>
        <fullName evidence="2">Uncharacterized protein</fullName>
    </submittedName>
</protein>
<sequence length="87" mass="9965">MTFQDCSNRPLIHSYPGDRGGNASKYGHGVQNPIPLKAHRMQVLLHIKLCVESNVLPLEWCGSLQMGYQLKCRRRHLTVVQIYKVHP</sequence>
<name>A0A4Y2KX99_ARAVE</name>
<dbReference type="AlphaFoldDB" id="A0A4Y2KX99"/>
<organism evidence="2 3">
    <name type="scientific">Araneus ventricosus</name>
    <name type="common">Orbweaver spider</name>
    <name type="synonym">Epeira ventricosa</name>
    <dbReference type="NCBI Taxonomy" id="182803"/>
    <lineage>
        <taxon>Eukaryota</taxon>
        <taxon>Metazoa</taxon>
        <taxon>Ecdysozoa</taxon>
        <taxon>Arthropoda</taxon>
        <taxon>Chelicerata</taxon>
        <taxon>Arachnida</taxon>
        <taxon>Araneae</taxon>
        <taxon>Araneomorphae</taxon>
        <taxon>Entelegynae</taxon>
        <taxon>Araneoidea</taxon>
        <taxon>Araneidae</taxon>
        <taxon>Araneus</taxon>
    </lineage>
</organism>
<feature type="region of interest" description="Disordered" evidence="1">
    <location>
        <begin position="1"/>
        <end position="26"/>
    </location>
</feature>
<evidence type="ECO:0000256" key="1">
    <source>
        <dbReference type="SAM" id="MobiDB-lite"/>
    </source>
</evidence>
<evidence type="ECO:0000313" key="2">
    <source>
        <dbReference type="EMBL" id="GBN06915.1"/>
    </source>
</evidence>